<dbReference type="GO" id="GO:0003950">
    <property type="term" value="F:NAD+ poly-ADP-ribosyltransferase activity"/>
    <property type="evidence" value="ECO:0007669"/>
    <property type="project" value="UniProtKB-UniRule"/>
</dbReference>
<dbReference type="GO" id="GO:0070212">
    <property type="term" value="P:protein poly-ADP-ribosylation"/>
    <property type="evidence" value="ECO:0007669"/>
    <property type="project" value="TreeGrafter"/>
</dbReference>
<dbReference type="InterPro" id="IPR050800">
    <property type="entry name" value="ARTD/PARP"/>
</dbReference>
<reference evidence="7" key="1">
    <citation type="submission" date="2016-11" db="UniProtKB">
        <authorList>
            <consortium name="WormBaseParasite"/>
        </authorList>
    </citation>
    <scope>IDENTIFICATION</scope>
</reference>
<evidence type="ECO:0000313" key="7">
    <source>
        <dbReference type="WBParaSite" id="Csp11.Scaffold629.g7689.t1"/>
    </source>
</evidence>
<keyword evidence="6" id="KW-1185">Reference proteome</keyword>
<evidence type="ECO:0000256" key="2">
    <source>
        <dbReference type="ARBA" id="ARBA00022679"/>
    </source>
</evidence>
<dbReference type="eggNOG" id="KOG1037">
    <property type="taxonomic scope" value="Eukaryota"/>
</dbReference>
<keyword evidence="2 4" id="KW-0808">Transferase</keyword>
<feature type="domain" description="PARP catalytic" evidence="5">
    <location>
        <begin position="1"/>
        <end position="146"/>
    </location>
</feature>
<dbReference type="WBParaSite" id="Csp11.Scaffold629.g7689.t1">
    <property type="protein sequence ID" value="Csp11.Scaffold629.g7689.t1"/>
    <property type="gene ID" value="Csp11.Scaffold629.g7689"/>
</dbReference>
<name>A0A1I7UBL7_9PELO</name>
<evidence type="ECO:0000256" key="4">
    <source>
        <dbReference type="RuleBase" id="RU362114"/>
    </source>
</evidence>
<organism evidence="6 7">
    <name type="scientific">Caenorhabditis tropicalis</name>
    <dbReference type="NCBI Taxonomy" id="1561998"/>
    <lineage>
        <taxon>Eukaryota</taxon>
        <taxon>Metazoa</taxon>
        <taxon>Ecdysozoa</taxon>
        <taxon>Nematoda</taxon>
        <taxon>Chromadorea</taxon>
        <taxon>Rhabditida</taxon>
        <taxon>Rhabditina</taxon>
        <taxon>Rhabditomorpha</taxon>
        <taxon>Rhabditoidea</taxon>
        <taxon>Rhabditidae</taxon>
        <taxon>Peloderinae</taxon>
        <taxon>Caenorhabditis</taxon>
    </lineage>
</organism>
<evidence type="ECO:0000256" key="3">
    <source>
        <dbReference type="ARBA" id="ARBA00023027"/>
    </source>
</evidence>
<dbReference type="Pfam" id="PF00644">
    <property type="entry name" value="PARP"/>
    <property type="match status" value="1"/>
</dbReference>
<dbReference type="Proteomes" id="UP000095282">
    <property type="component" value="Unplaced"/>
</dbReference>
<evidence type="ECO:0000313" key="6">
    <source>
        <dbReference type="Proteomes" id="UP000095282"/>
    </source>
</evidence>
<dbReference type="InterPro" id="IPR012317">
    <property type="entry name" value="Poly(ADP-ribose)pol_cat_dom"/>
</dbReference>
<dbReference type="GO" id="GO:0005730">
    <property type="term" value="C:nucleolus"/>
    <property type="evidence" value="ECO:0007669"/>
    <property type="project" value="TreeGrafter"/>
</dbReference>
<dbReference type="PROSITE" id="PS51059">
    <property type="entry name" value="PARP_CATALYTIC"/>
    <property type="match status" value="1"/>
</dbReference>
<dbReference type="AlphaFoldDB" id="A0A1I7UBL7"/>
<proteinExistence type="predicted"/>
<dbReference type="GO" id="GO:1990404">
    <property type="term" value="F:NAD+-protein mono-ADP-ribosyltransferase activity"/>
    <property type="evidence" value="ECO:0007669"/>
    <property type="project" value="TreeGrafter"/>
</dbReference>
<protein>
    <recommendedName>
        <fullName evidence="4">Poly [ADP-ribose] polymerase</fullName>
        <shortName evidence="4">PARP</shortName>
        <ecNumber evidence="4">2.4.2.-</ecNumber>
    </recommendedName>
</protein>
<dbReference type="PANTHER" id="PTHR10459:SF117">
    <property type="entry name" value="POLY [ADP-RIBOSE] POLYMERASE TANKYRASE"/>
    <property type="match status" value="1"/>
</dbReference>
<evidence type="ECO:0000259" key="5">
    <source>
        <dbReference type="PROSITE" id="PS51059"/>
    </source>
</evidence>
<sequence length="146" mass="16420">MSILKNGFLVDPPSACRNGSLFGAGIYLADSFEKSTHYCAPSADNVNYMLICQTALGKVREMNTLPYRFMSQPSSDAERGEDTLHYIGDNYPAGSLTNDGIAMPLLPLRKRDEIPGDQYGYQTLNFSEYIVRNPHRVLPRYIVIYK</sequence>
<dbReference type="SUPFAM" id="SSF56399">
    <property type="entry name" value="ADP-ribosylation"/>
    <property type="match status" value="1"/>
</dbReference>
<keyword evidence="1 4" id="KW-0328">Glycosyltransferase</keyword>
<evidence type="ECO:0000256" key="1">
    <source>
        <dbReference type="ARBA" id="ARBA00022676"/>
    </source>
</evidence>
<accession>A0A1I7UBL7</accession>
<dbReference type="GO" id="GO:0006302">
    <property type="term" value="P:double-strand break repair"/>
    <property type="evidence" value="ECO:0007669"/>
    <property type="project" value="TreeGrafter"/>
</dbReference>
<dbReference type="Gene3D" id="3.90.228.10">
    <property type="match status" value="1"/>
</dbReference>
<dbReference type="EC" id="2.4.2.-" evidence="4"/>
<dbReference type="PANTHER" id="PTHR10459">
    <property type="entry name" value="DNA LIGASE"/>
    <property type="match status" value="1"/>
</dbReference>
<keyword evidence="3 4" id="KW-0520">NAD</keyword>
<dbReference type="STRING" id="1561998.A0A1I7UBL7"/>